<comment type="similarity">
    <text evidence="1 2">Belongs to the polypeptide deformylase family.</text>
</comment>
<dbReference type="InterPro" id="IPR023635">
    <property type="entry name" value="Peptide_deformylase"/>
</dbReference>
<accession>F5Y9W9</accession>
<reference evidence="3 4" key="2">
    <citation type="journal article" date="2011" name="ISME J.">
        <title>RNA-seq reveals cooperative metabolic interactions between two termite-gut spirochete species in co-culture.</title>
        <authorList>
            <person name="Rosenthal A.Z."/>
            <person name="Matson E.G."/>
            <person name="Eldar A."/>
            <person name="Leadbetter J.R."/>
        </authorList>
    </citation>
    <scope>NUCLEOTIDE SEQUENCE [LARGE SCALE GENOMIC DNA]</scope>
    <source>
        <strain evidence="4">ATCC BAA-888 / DSM 13862 / ZAS-9</strain>
    </source>
</reference>
<dbReference type="CDD" id="cd00487">
    <property type="entry name" value="Pep_deformylase"/>
    <property type="match status" value="1"/>
</dbReference>
<dbReference type="OrthoDB" id="9784988at2"/>
<evidence type="ECO:0000313" key="4">
    <source>
        <dbReference type="Proteomes" id="UP000009222"/>
    </source>
</evidence>
<comment type="function">
    <text evidence="2">Removes the formyl group from the N-terminal Met of newly synthesized proteins. Requires at least a dipeptide for an efficient rate of reaction. N-terminal L-methionine is a prerequisite for activity but the enzyme has broad specificity at other positions.</text>
</comment>
<feature type="binding site" evidence="2">
    <location>
        <position position="87"/>
    </location>
    <ligand>
        <name>Fe cation</name>
        <dbReference type="ChEBI" id="CHEBI:24875"/>
    </ligand>
</feature>
<dbReference type="NCBIfam" id="TIGR00079">
    <property type="entry name" value="pept_deformyl"/>
    <property type="match status" value="1"/>
</dbReference>
<feature type="binding site" evidence="2">
    <location>
        <position position="129"/>
    </location>
    <ligand>
        <name>Fe cation</name>
        <dbReference type="ChEBI" id="CHEBI:24875"/>
    </ligand>
</feature>
<dbReference type="Proteomes" id="UP000009222">
    <property type="component" value="Chromosome"/>
</dbReference>
<dbReference type="Pfam" id="PF01327">
    <property type="entry name" value="Pep_deformylase"/>
    <property type="match status" value="1"/>
</dbReference>
<dbReference type="eggNOG" id="COG0242">
    <property type="taxonomic scope" value="Bacteria"/>
</dbReference>
<proteinExistence type="inferred from homology"/>
<dbReference type="InterPro" id="IPR036821">
    <property type="entry name" value="Peptide_deformylase_sf"/>
</dbReference>
<keyword evidence="2 3" id="KW-0378">Hydrolase</keyword>
<gene>
    <name evidence="2 3" type="primary">def</name>
    <name evidence="3" type="ordered locus">TREAZ_3150</name>
</gene>
<dbReference type="GO" id="GO:0006412">
    <property type="term" value="P:translation"/>
    <property type="evidence" value="ECO:0007669"/>
    <property type="project" value="UniProtKB-UniRule"/>
</dbReference>
<dbReference type="SUPFAM" id="SSF56420">
    <property type="entry name" value="Peptide deformylase"/>
    <property type="match status" value="1"/>
</dbReference>
<evidence type="ECO:0000256" key="2">
    <source>
        <dbReference type="HAMAP-Rule" id="MF_00163"/>
    </source>
</evidence>
<comment type="catalytic activity">
    <reaction evidence="2">
        <text>N-terminal N-formyl-L-methionyl-[peptide] + H2O = N-terminal L-methionyl-[peptide] + formate</text>
        <dbReference type="Rhea" id="RHEA:24420"/>
        <dbReference type="Rhea" id="RHEA-COMP:10639"/>
        <dbReference type="Rhea" id="RHEA-COMP:10640"/>
        <dbReference type="ChEBI" id="CHEBI:15377"/>
        <dbReference type="ChEBI" id="CHEBI:15740"/>
        <dbReference type="ChEBI" id="CHEBI:49298"/>
        <dbReference type="ChEBI" id="CHEBI:64731"/>
        <dbReference type="EC" id="3.5.1.88"/>
    </reaction>
</comment>
<dbReference type="NCBIfam" id="NF001159">
    <property type="entry name" value="PRK00150.1-3"/>
    <property type="match status" value="1"/>
</dbReference>
<name>F5Y9W9_LEAAZ</name>
<protein>
    <recommendedName>
        <fullName evidence="2">Peptide deformylase</fullName>
        <shortName evidence="2">PDF</shortName>
        <ecNumber evidence="2">3.5.1.88</ecNumber>
    </recommendedName>
    <alternativeName>
        <fullName evidence="2">Polypeptide deformylase</fullName>
    </alternativeName>
</protein>
<dbReference type="GO" id="GO:0046872">
    <property type="term" value="F:metal ion binding"/>
    <property type="evidence" value="ECO:0007669"/>
    <property type="project" value="UniProtKB-KW"/>
</dbReference>
<comment type="cofactor">
    <cofactor evidence="2">
        <name>Fe(2+)</name>
        <dbReference type="ChEBI" id="CHEBI:29033"/>
    </cofactor>
    <text evidence="2">Binds 1 Fe(2+) ion.</text>
</comment>
<dbReference type="KEGG" id="taz:TREAZ_3150"/>
<reference evidence="4" key="1">
    <citation type="submission" date="2009-12" db="EMBL/GenBank/DDBJ databases">
        <title>Complete sequence of Treponema azotonutricium strain ZAS-9.</title>
        <authorList>
            <person name="Tetu S.G."/>
            <person name="Matson E."/>
            <person name="Ren Q."/>
            <person name="Seshadri R."/>
            <person name="Elbourne L."/>
            <person name="Hassan K.A."/>
            <person name="Durkin A."/>
            <person name="Radune D."/>
            <person name="Mohamoud Y."/>
            <person name="Shay R."/>
            <person name="Jin S."/>
            <person name="Zhang X."/>
            <person name="Lucey K."/>
            <person name="Ballor N.R."/>
            <person name="Ottesen E."/>
            <person name="Rosenthal R."/>
            <person name="Allen A."/>
            <person name="Leadbetter J.R."/>
            <person name="Paulsen I.T."/>
        </authorList>
    </citation>
    <scope>NUCLEOTIDE SEQUENCE [LARGE SCALE GENOMIC DNA]</scope>
    <source>
        <strain evidence="4">ATCC BAA-888 / DSM 13862 / ZAS-9</strain>
    </source>
</reference>
<dbReference type="HAMAP" id="MF_00163">
    <property type="entry name" value="Pep_deformylase"/>
    <property type="match status" value="1"/>
</dbReference>
<dbReference type="STRING" id="545695.TREAZ_3150"/>
<dbReference type="GO" id="GO:0042586">
    <property type="term" value="F:peptide deformylase activity"/>
    <property type="evidence" value="ECO:0007669"/>
    <property type="project" value="UniProtKB-UniRule"/>
</dbReference>
<dbReference type="EC" id="3.5.1.88" evidence="2"/>
<feature type="binding site" evidence="2">
    <location>
        <position position="133"/>
    </location>
    <ligand>
        <name>Fe cation</name>
        <dbReference type="ChEBI" id="CHEBI:24875"/>
    </ligand>
</feature>
<sequence length="177" mass="19645">MDILLLGNELLRQKAETVRKIGPGYIKIASDLIQALHDGDGVGLAGPQVGFMERIFAVHIHGDEARIFINPSIIETSQDTIKYEEGCLSIPGYYADVVRPKTIKIQAWNEKGRPFTLEASGMLARVIQHEYDHLDGTLFIDHISEAKRKRIIEKMEKAAVAKAKDKSAAPGIPERKA</sequence>
<dbReference type="AlphaFoldDB" id="F5Y9W9"/>
<dbReference type="PANTHER" id="PTHR10458:SF22">
    <property type="entry name" value="PEPTIDE DEFORMYLASE"/>
    <property type="match status" value="1"/>
</dbReference>
<keyword evidence="4" id="KW-1185">Reference proteome</keyword>
<dbReference type="HOGENOM" id="CLU_061901_2_0_12"/>
<dbReference type="Gene3D" id="3.90.45.10">
    <property type="entry name" value="Peptide deformylase"/>
    <property type="match status" value="1"/>
</dbReference>
<dbReference type="EMBL" id="CP001841">
    <property type="protein sequence ID" value="AEF81159.1"/>
    <property type="molecule type" value="Genomic_DNA"/>
</dbReference>
<keyword evidence="2" id="KW-0479">Metal-binding</keyword>
<dbReference type="InParanoid" id="F5Y9W9"/>
<dbReference type="RefSeq" id="WP_015712409.1">
    <property type="nucleotide sequence ID" value="NC_015577.1"/>
</dbReference>
<keyword evidence="2" id="KW-0408">Iron</keyword>
<organism evidence="3 4">
    <name type="scientific">Leadbettera azotonutricia (strain ATCC BAA-888 / DSM 13862 / ZAS-9)</name>
    <name type="common">Treponema azotonutricium</name>
    <dbReference type="NCBI Taxonomy" id="545695"/>
    <lineage>
        <taxon>Bacteria</taxon>
        <taxon>Pseudomonadati</taxon>
        <taxon>Spirochaetota</taxon>
        <taxon>Spirochaetia</taxon>
        <taxon>Spirochaetales</taxon>
        <taxon>Breznakiellaceae</taxon>
        <taxon>Leadbettera</taxon>
    </lineage>
</organism>
<dbReference type="PRINTS" id="PR01576">
    <property type="entry name" value="PDEFORMYLASE"/>
</dbReference>
<feature type="active site" evidence="2">
    <location>
        <position position="130"/>
    </location>
</feature>
<evidence type="ECO:0000313" key="3">
    <source>
        <dbReference type="EMBL" id="AEF81159.1"/>
    </source>
</evidence>
<dbReference type="PANTHER" id="PTHR10458">
    <property type="entry name" value="PEPTIDE DEFORMYLASE"/>
    <property type="match status" value="1"/>
</dbReference>
<evidence type="ECO:0000256" key="1">
    <source>
        <dbReference type="ARBA" id="ARBA00010759"/>
    </source>
</evidence>
<dbReference type="FunCoup" id="F5Y9W9">
    <property type="interactions" value="360"/>
</dbReference>
<dbReference type="PIRSF" id="PIRSF004749">
    <property type="entry name" value="Pep_def"/>
    <property type="match status" value="1"/>
</dbReference>
<keyword evidence="2" id="KW-0648">Protein biosynthesis</keyword>